<dbReference type="AlphaFoldDB" id="A0A6G1D268"/>
<feature type="compositionally biased region" description="Pro residues" evidence="1">
    <location>
        <begin position="16"/>
        <end position="28"/>
    </location>
</feature>
<dbReference type="EMBL" id="SPHZ02000007">
    <property type="protein sequence ID" value="KAF0906496.1"/>
    <property type="molecule type" value="Genomic_DNA"/>
</dbReference>
<organism evidence="2 3">
    <name type="scientific">Oryza meyeriana var. granulata</name>
    <dbReference type="NCBI Taxonomy" id="110450"/>
    <lineage>
        <taxon>Eukaryota</taxon>
        <taxon>Viridiplantae</taxon>
        <taxon>Streptophyta</taxon>
        <taxon>Embryophyta</taxon>
        <taxon>Tracheophyta</taxon>
        <taxon>Spermatophyta</taxon>
        <taxon>Magnoliopsida</taxon>
        <taxon>Liliopsida</taxon>
        <taxon>Poales</taxon>
        <taxon>Poaceae</taxon>
        <taxon>BOP clade</taxon>
        <taxon>Oryzoideae</taxon>
        <taxon>Oryzeae</taxon>
        <taxon>Oryzinae</taxon>
        <taxon>Oryza</taxon>
        <taxon>Oryza meyeriana</taxon>
    </lineage>
</organism>
<gene>
    <name evidence="2" type="ORF">E2562_011484</name>
</gene>
<name>A0A6G1D268_9ORYZ</name>
<evidence type="ECO:0000313" key="3">
    <source>
        <dbReference type="Proteomes" id="UP000479710"/>
    </source>
</evidence>
<keyword evidence="3" id="KW-1185">Reference proteome</keyword>
<accession>A0A6G1D268</accession>
<comment type="caution">
    <text evidence="2">The sequence shown here is derived from an EMBL/GenBank/DDBJ whole genome shotgun (WGS) entry which is preliminary data.</text>
</comment>
<protein>
    <submittedName>
        <fullName evidence="2">Uncharacterized protein</fullName>
    </submittedName>
</protein>
<feature type="region of interest" description="Disordered" evidence="1">
    <location>
        <begin position="1"/>
        <end position="34"/>
    </location>
</feature>
<proteinExistence type="predicted"/>
<evidence type="ECO:0000313" key="2">
    <source>
        <dbReference type="EMBL" id="KAF0906496.1"/>
    </source>
</evidence>
<dbReference type="Proteomes" id="UP000479710">
    <property type="component" value="Unassembled WGS sequence"/>
</dbReference>
<reference evidence="2 3" key="1">
    <citation type="submission" date="2019-11" db="EMBL/GenBank/DDBJ databases">
        <title>Whole genome sequence of Oryza granulata.</title>
        <authorList>
            <person name="Li W."/>
        </authorList>
    </citation>
    <scope>NUCLEOTIDE SEQUENCE [LARGE SCALE GENOMIC DNA]</scope>
    <source>
        <strain evidence="3">cv. Menghai</strain>
        <tissue evidence="2">Leaf</tissue>
    </source>
</reference>
<feature type="region of interest" description="Disordered" evidence="1">
    <location>
        <begin position="69"/>
        <end position="94"/>
    </location>
</feature>
<sequence>MALTIPLTSLAARHSPPTPRYSPSPPRLDPTATVLPPSIQHRNWWLCTCDREIQLRRKGVEFYEGKKSLTMTRSPGEEGEDCSSPSSSSPCPVAHHGYWIRRWHNLSL</sequence>
<evidence type="ECO:0000256" key="1">
    <source>
        <dbReference type="SAM" id="MobiDB-lite"/>
    </source>
</evidence>
<feature type="compositionally biased region" description="Low complexity" evidence="1">
    <location>
        <begin position="82"/>
        <end position="92"/>
    </location>
</feature>